<accession>A0A238JE00</accession>
<comment type="similarity">
    <text evidence="1">Belongs to the virb1 family.</text>
</comment>
<sequence length="273" mass="29755">MLRAAILFTLLAAQANANPGPVPLEAAQVDKAAIALEPTEQAVSVSLRPVARRAIRPLPNARWGAKGGKANWTRAILTGLQSHASVLPEIVPRDIAAYCPAYPSASREQREAFWVGLISSLAWHESTHRPHAVGGGGLWYGLVQILPDTARRYKCKARSGQALKDPEDNLSCALRIMAVTVKRDRVISENWRGVAADWGPFHSQRKRNDMKAWTRKQDYCIGMASSLRPVARPDGIGPDPIRPMARPFVMEPAPSAEPALEAINLVDEPVSEG</sequence>
<evidence type="ECO:0000313" key="4">
    <source>
        <dbReference type="EMBL" id="SMX28911.1"/>
    </source>
</evidence>
<reference evidence="5" key="1">
    <citation type="submission" date="2017-05" db="EMBL/GenBank/DDBJ databases">
        <authorList>
            <person name="Rodrigo-Torres L."/>
            <person name="Arahal R. D."/>
            <person name="Lucena T."/>
        </authorList>
    </citation>
    <scope>NUCLEOTIDE SEQUENCE [LARGE SCALE GENOMIC DNA]</scope>
    <source>
        <strain evidence="5">CECT 8649</strain>
    </source>
</reference>
<dbReference type="Proteomes" id="UP000225972">
    <property type="component" value="Unassembled WGS sequence"/>
</dbReference>
<dbReference type="OrthoDB" id="5763339at2"/>
<evidence type="ECO:0000313" key="5">
    <source>
        <dbReference type="Proteomes" id="UP000225972"/>
    </source>
</evidence>
<gene>
    <name evidence="4" type="ORF">TRP8649_03038</name>
</gene>
<name>A0A238JE00_9RHOB</name>
<dbReference type="EMBL" id="FXXP01000002">
    <property type="protein sequence ID" value="SMX28911.1"/>
    <property type="molecule type" value="Genomic_DNA"/>
</dbReference>
<feature type="signal peptide" evidence="2">
    <location>
        <begin position="1"/>
        <end position="17"/>
    </location>
</feature>
<evidence type="ECO:0000256" key="2">
    <source>
        <dbReference type="SAM" id="SignalP"/>
    </source>
</evidence>
<keyword evidence="5" id="KW-1185">Reference proteome</keyword>
<dbReference type="CDD" id="cd00442">
    <property type="entry name" value="Lyz-like"/>
    <property type="match status" value="1"/>
</dbReference>
<dbReference type="InterPro" id="IPR023346">
    <property type="entry name" value="Lysozyme-like_dom_sf"/>
</dbReference>
<feature type="chain" id="PRO_5012963717" evidence="2">
    <location>
        <begin position="18"/>
        <end position="273"/>
    </location>
</feature>
<proteinExistence type="inferred from homology"/>
<evidence type="ECO:0000256" key="1">
    <source>
        <dbReference type="ARBA" id="ARBA00009387"/>
    </source>
</evidence>
<dbReference type="SUPFAM" id="SSF53955">
    <property type="entry name" value="Lysozyme-like"/>
    <property type="match status" value="1"/>
</dbReference>
<protein>
    <submittedName>
        <fullName evidence="4">Transglycosylase SLT domain protein</fullName>
    </submittedName>
</protein>
<keyword evidence="2" id="KW-0732">Signal</keyword>
<dbReference type="Pfam" id="PF01464">
    <property type="entry name" value="SLT"/>
    <property type="match status" value="1"/>
</dbReference>
<feature type="domain" description="Transglycosylase SLT" evidence="3">
    <location>
        <begin position="107"/>
        <end position="183"/>
    </location>
</feature>
<dbReference type="RefSeq" id="WP_099246596.1">
    <property type="nucleotide sequence ID" value="NZ_FXXP01000002.1"/>
</dbReference>
<dbReference type="AlphaFoldDB" id="A0A238JE00"/>
<evidence type="ECO:0000259" key="3">
    <source>
        <dbReference type="Pfam" id="PF01464"/>
    </source>
</evidence>
<organism evidence="4 5">
    <name type="scientific">Pelagimonas phthalicica</name>
    <dbReference type="NCBI Taxonomy" id="1037362"/>
    <lineage>
        <taxon>Bacteria</taxon>
        <taxon>Pseudomonadati</taxon>
        <taxon>Pseudomonadota</taxon>
        <taxon>Alphaproteobacteria</taxon>
        <taxon>Rhodobacterales</taxon>
        <taxon>Roseobacteraceae</taxon>
        <taxon>Pelagimonas</taxon>
    </lineage>
</organism>
<dbReference type="InterPro" id="IPR008258">
    <property type="entry name" value="Transglycosylase_SLT_dom_1"/>
</dbReference>
<dbReference type="Gene3D" id="1.10.530.10">
    <property type="match status" value="1"/>
</dbReference>